<feature type="transmembrane region" description="Helical" evidence="1">
    <location>
        <begin position="169"/>
        <end position="187"/>
    </location>
</feature>
<evidence type="ECO:0000313" key="4">
    <source>
        <dbReference type="Proteomes" id="UP000019487"/>
    </source>
</evidence>
<accession>W9CRX3</accession>
<feature type="domain" description="DUF7702" evidence="2">
    <location>
        <begin position="120"/>
        <end position="261"/>
    </location>
</feature>
<dbReference type="InterPro" id="IPR056119">
    <property type="entry name" value="DUF7702"/>
</dbReference>
<gene>
    <name evidence="3" type="ORF">SBOR_0117</name>
</gene>
<feature type="transmembrane region" description="Helical" evidence="1">
    <location>
        <begin position="13"/>
        <end position="32"/>
    </location>
</feature>
<sequence length="266" mass="29310">MISTEKGIAYAEIVAYAIALPIAIFVIFSQGFKKKLGWVYLGLFSTIRIAGAIYQIRSIHNPENTSDTEWSIILQSVGISPLFMATFGLLSRTTDLISGYARADTYEMQNGGDYKASRTKSSSSRSCFILLMHIPTMIALALCIVGGIREFSDSSSKISSGKTLTKIGIAIYVVVYIVQIFLVIITFKDYYKVPAGNARVFWAVVLANPFLAVRLFYSVMSAFTSIKSFSILDGSPLVRLFVAIIEEFVVVILYLLAGVTAPRLDR</sequence>
<keyword evidence="1" id="KW-0812">Transmembrane</keyword>
<feature type="transmembrane region" description="Helical" evidence="1">
    <location>
        <begin position="127"/>
        <end position="149"/>
    </location>
</feature>
<dbReference type="Proteomes" id="UP000019487">
    <property type="component" value="Unassembled WGS sequence"/>
</dbReference>
<comment type="caution">
    <text evidence="3">The sequence shown here is derived from an EMBL/GenBank/DDBJ whole genome shotgun (WGS) entry which is preliminary data.</text>
</comment>
<dbReference type="AlphaFoldDB" id="W9CRX3"/>
<feature type="transmembrane region" description="Helical" evidence="1">
    <location>
        <begin position="39"/>
        <end position="60"/>
    </location>
</feature>
<keyword evidence="1" id="KW-0472">Membrane</keyword>
<name>W9CRX3_SCLBF</name>
<reference evidence="3 4" key="1">
    <citation type="journal article" date="2014" name="Genome Announc.">
        <title>Draft genome sequence of Sclerotinia borealis, a psychrophilic plant pathogenic fungus.</title>
        <authorList>
            <person name="Mardanov A.V."/>
            <person name="Beletsky A.V."/>
            <person name="Kadnikov V.V."/>
            <person name="Ignatov A.N."/>
            <person name="Ravin N.V."/>
        </authorList>
    </citation>
    <scope>NUCLEOTIDE SEQUENCE [LARGE SCALE GENOMIC DNA]</scope>
    <source>
        <strain evidence="4">F-4157</strain>
    </source>
</reference>
<evidence type="ECO:0000259" key="2">
    <source>
        <dbReference type="Pfam" id="PF24800"/>
    </source>
</evidence>
<proteinExistence type="predicted"/>
<feature type="transmembrane region" description="Helical" evidence="1">
    <location>
        <begin position="199"/>
        <end position="217"/>
    </location>
</feature>
<feature type="domain" description="DUF7702" evidence="2">
    <location>
        <begin position="3"/>
        <end position="99"/>
    </location>
</feature>
<evidence type="ECO:0000313" key="3">
    <source>
        <dbReference type="EMBL" id="ESZ99552.1"/>
    </source>
</evidence>
<dbReference type="EMBL" id="AYSA01000004">
    <property type="protein sequence ID" value="ESZ99552.1"/>
    <property type="molecule type" value="Genomic_DNA"/>
</dbReference>
<evidence type="ECO:0000256" key="1">
    <source>
        <dbReference type="SAM" id="Phobius"/>
    </source>
</evidence>
<dbReference type="PANTHER" id="PTHR42109:SF2">
    <property type="entry name" value="INTEGRAL MEMBRANE PROTEIN"/>
    <property type="match status" value="1"/>
</dbReference>
<feature type="transmembrane region" description="Helical" evidence="1">
    <location>
        <begin position="72"/>
        <end position="90"/>
    </location>
</feature>
<organism evidence="3 4">
    <name type="scientific">Sclerotinia borealis (strain F-4128)</name>
    <dbReference type="NCBI Taxonomy" id="1432307"/>
    <lineage>
        <taxon>Eukaryota</taxon>
        <taxon>Fungi</taxon>
        <taxon>Dikarya</taxon>
        <taxon>Ascomycota</taxon>
        <taxon>Pezizomycotina</taxon>
        <taxon>Leotiomycetes</taxon>
        <taxon>Helotiales</taxon>
        <taxon>Sclerotiniaceae</taxon>
        <taxon>Sclerotinia</taxon>
    </lineage>
</organism>
<keyword evidence="1" id="KW-1133">Transmembrane helix</keyword>
<protein>
    <recommendedName>
        <fullName evidence="2">DUF7702 domain-containing protein</fullName>
    </recommendedName>
</protein>
<dbReference type="HOGENOM" id="CLU_064985_0_1_1"/>
<dbReference type="OrthoDB" id="2560628at2759"/>
<dbReference type="Pfam" id="PF24800">
    <property type="entry name" value="DUF7702"/>
    <property type="match status" value="2"/>
</dbReference>
<dbReference type="STRING" id="1432307.W9CRX3"/>
<keyword evidence="4" id="KW-1185">Reference proteome</keyword>
<feature type="transmembrane region" description="Helical" evidence="1">
    <location>
        <begin position="237"/>
        <end position="257"/>
    </location>
</feature>
<dbReference type="PANTHER" id="PTHR42109">
    <property type="entry name" value="UNPLACED GENOMIC SCAFFOLD UM_SCAF_CONTIG_1.265, WHOLE GENOME SHOTGUN SEQUENCE"/>
    <property type="match status" value="1"/>
</dbReference>